<keyword evidence="2" id="KW-1185">Reference proteome</keyword>
<accession>A0ACC7LK19</accession>
<gene>
    <name evidence="1" type="ORF">ACEZ3G_02320</name>
</gene>
<dbReference type="EMBL" id="JBHFPV010000001">
    <property type="protein sequence ID" value="MFH6602297.1"/>
    <property type="molecule type" value="Genomic_DNA"/>
</dbReference>
<comment type="caution">
    <text evidence="1">The sequence shown here is derived from an EMBL/GenBank/DDBJ whole genome shotgun (WGS) entry which is preliminary data.</text>
</comment>
<protein>
    <submittedName>
        <fullName evidence="1">BF3164 family lipoprotein</fullName>
    </submittedName>
</protein>
<proteinExistence type="predicted"/>
<sequence length="349" mass="40452">MNLSVSFAPKIAIFGILAALIFSCQSESSYFQENATTVFIDDDFTKIVHLKSEELDYFSDSLIFGPALSIVNEYLFISEVKTNKFVHILRIPDDVYLGKFGRKGVGQGEILIPWEFSKSKDGLIRILDKQQNKLVEYYADSLAYRGQFNKEYFLDPMAMVTSASIYNNKLYFLNRSDSEFRLYEKGLSDGYEKGYGELPEKAYFFMSNKKHREICSANLTNRENIFVVSYRYIPMIQIFDLDKSRWVSIVGPENSVPRYKNQTSSTYYHPSIKISDDYIYALYNGKKKKGIYSQQGNTIYMFSHDGVPIKKIVLDKNIVSFDIYDSKFIYAYSFNENLEPKILKFALNL</sequence>
<evidence type="ECO:0000313" key="2">
    <source>
        <dbReference type="Proteomes" id="UP001595191"/>
    </source>
</evidence>
<name>A0ACC7LK19_9FLAO</name>
<reference evidence="1" key="1">
    <citation type="submission" date="2024-09" db="EMBL/GenBank/DDBJ databases">
        <authorList>
            <person name="Liu J."/>
        </authorList>
    </citation>
    <scope>NUCLEOTIDE SEQUENCE</scope>
    <source>
        <strain evidence="1">NBU2967</strain>
    </source>
</reference>
<evidence type="ECO:0000313" key="1">
    <source>
        <dbReference type="EMBL" id="MFH6602297.1"/>
    </source>
</evidence>
<keyword evidence="1" id="KW-0449">Lipoprotein</keyword>
<dbReference type="Proteomes" id="UP001595191">
    <property type="component" value="Unassembled WGS sequence"/>
</dbReference>
<organism evidence="1 2">
    <name type="scientific">Meishania litoralis</name>
    <dbReference type="NCBI Taxonomy" id="3434685"/>
    <lineage>
        <taxon>Bacteria</taxon>
        <taxon>Pseudomonadati</taxon>
        <taxon>Bacteroidota</taxon>
        <taxon>Flavobacteriia</taxon>
        <taxon>Flavobacteriales</taxon>
        <taxon>Flavobacteriaceae</taxon>
        <taxon>Meishania</taxon>
    </lineage>
</organism>